<reference evidence="2" key="2">
    <citation type="journal article" date="2023" name="IMA Fungus">
        <title>Comparative genomic study of the Penicillium genus elucidates a diverse pangenome and 15 lateral gene transfer events.</title>
        <authorList>
            <person name="Petersen C."/>
            <person name="Sorensen T."/>
            <person name="Nielsen M.R."/>
            <person name="Sondergaard T.E."/>
            <person name="Sorensen J.L."/>
            <person name="Fitzpatrick D.A."/>
            <person name="Frisvad J.C."/>
            <person name="Nielsen K.L."/>
        </authorList>
    </citation>
    <scope>NUCLEOTIDE SEQUENCE</scope>
    <source>
        <strain evidence="2">IBT 29677</strain>
    </source>
</reference>
<dbReference type="PANTHER" id="PTHR33112">
    <property type="entry name" value="DOMAIN PROTEIN, PUTATIVE-RELATED"/>
    <property type="match status" value="1"/>
</dbReference>
<gene>
    <name evidence="2" type="ORF">N7509_004226</name>
</gene>
<reference evidence="2" key="1">
    <citation type="submission" date="2022-12" db="EMBL/GenBank/DDBJ databases">
        <authorList>
            <person name="Petersen C."/>
        </authorList>
    </citation>
    <scope>NUCLEOTIDE SEQUENCE</scope>
    <source>
        <strain evidence="2">IBT 29677</strain>
    </source>
</reference>
<dbReference type="Proteomes" id="UP001147747">
    <property type="component" value="Unassembled WGS sequence"/>
</dbReference>
<dbReference type="RefSeq" id="XP_056491597.1">
    <property type="nucleotide sequence ID" value="XM_056628863.1"/>
</dbReference>
<dbReference type="PANTHER" id="PTHR33112:SF15">
    <property type="entry name" value="HETEROKARYON INCOMPATIBILITY DOMAIN-CONTAINING PROTEIN"/>
    <property type="match status" value="1"/>
</dbReference>
<dbReference type="GeneID" id="81367843"/>
<organism evidence="2 3">
    <name type="scientific">Penicillium cosmopolitanum</name>
    <dbReference type="NCBI Taxonomy" id="1131564"/>
    <lineage>
        <taxon>Eukaryota</taxon>
        <taxon>Fungi</taxon>
        <taxon>Dikarya</taxon>
        <taxon>Ascomycota</taxon>
        <taxon>Pezizomycotina</taxon>
        <taxon>Eurotiomycetes</taxon>
        <taxon>Eurotiomycetidae</taxon>
        <taxon>Eurotiales</taxon>
        <taxon>Aspergillaceae</taxon>
        <taxon>Penicillium</taxon>
    </lineage>
</organism>
<protein>
    <recommendedName>
        <fullName evidence="1">Heterokaryon incompatibility domain-containing protein</fullName>
    </recommendedName>
</protein>
<evidence type="ECO:0000313" key="3">
    <source>
        <dbReference type="Proteomes" id="UP001147747"/>
    </source>
</evidence>
<accession>A0A9W9W6I2</accession>
<name>A0A9W9W6I2_9EURO</name>
<dbReference type="Pfam" id="PF06985">
    <property type="entry name" value="HET"/>
    <property type="match status" value="1"/>
</dbReference>
<dbReference type="OrthoDB" id="5362512at2759"/>
<evidence type="ECO:0000313" key="2">
    <source>
        <dbReference type="EMBL" id="KAJ5404355.1"/>
    </source>
</evidence>
<sequence length="729" mass="83123">MPIESNGRGRLCEPCQKIFRGQQILSADSTASDDQTSQLNYQAHHSNLQSFLKASDSGCPVCYEFWSSIGETRLEIFSGLSTPEGFSYWELERREGGGYDLTLALDDEYDELIEDHLELDLEVLPPHKTIRLVSTKVERKGISCYATLSHSWGDANILTLQCSTLDTFQQSISIDLLPKTFVEAITVCRRFSIPYLWIDSLCIIQDSVADWRAEAASMEGVYSNSRLNFMATASRNSHEGLFRSRDPRHLALCIVESQWTDAVNDFFSIVQDEMWQMEMTNAPLNQRGWVLQERILPPRALHYGQYQLLWECRELDACEKYPTGLPKSLRNIFTGVKITDPEAYQSYHYGWYPRESDSVDRRERSKTVIDYAYMLWSRWISAYSSMRFTRYSDRLIAFSGLASRMRAILQDDYLAGLWRSRFVDELLWVTFHNDSIEGEFRPCRPPDGGAPSWSWASVTGKVTAGMADELTGKVYHLDLKAVNVTPVSGRERNDNNDMGAVSDEQVRIKGFLKRGTLLKNVYDMPEEDYEAPATVYDVEVDGIKKPFIVFVDEPMMNRATMKIVVLSVLTNLDDSDSDSDRKKELLYALLLRRPDGLPRGLYARVGYASGTEEEFPGSQLCEFFHHQTVTSIQRNRVGGTGFRNALRKLVLAKDQGDQETHGQSWGTRSCIFLVPMGSSSSFEGRLNEDLTSSDFGVGSMDARPRLWQVLRILKAFYNQNFLFCNYMGP</sequence>
<dbReference type="InterPro" id="IPR010730">
    <property type="entry name" value="HET"/>
</dbReference>
<dbReference type="EMBL" id="JAPZBU010000005">
    <property type="protein sequence ID" value="KAJ5404355.1"/>
    <property type="molecule type" value="Genomic_DNA"/>
</dbReference>
<keyword evidence="3" id="KW-1185">Reference proteome</keyword>
<proteinExistence type="predicted"/>
<feature type="domain" description="Heterokaryon incompatibility" evidence="1">
    <location>
        <begin position="145"/>
        <end position="293"/>
    </location>
</feature>
<dbReference type="AlphaFoldDB" id="A0A9W9W6I2"/>
<comment type="caution">
    <text evidence="2">The sequence shown here is derived from an EMBL/GenBank/DDBJ whole genome shotgun (WGS) entry which is preliminary data.</text>
</comment>
<evidence type="ECO:0000259" key="1">
    <source>
        <dbReference type="Pfam" id="PF06985"/>
    </source>
</evidence>